<evidence type="ECO:0000256" key="1">
    <source>
        <dbReference type="SAM" id="Coils"/>
    </source>
</evidence>
<feature type="coiled-coil region" evidence="1">
    <location>
        <begin position="786"/>
        <end position="847"/>
    </location>
</feature>
<feature type="transmembrane region" description="Helical" evidence="3">
    <location>
        <begin position="452"/>
        <end position="471"/>
    </location>
</feature>
<feature type="transmembrane region" description="Helical" evidence="3">
    <location>
        <begin position="377"/>
        <end position="398"/>
    </location>
</feature>
<keyword evidence="3" id="KW-0472">Membrane</keyword>
<reference evidence="4" key="1">
    <citation type="journal article" date="2023" name="Microbiome">
        <title>Phages are unrecognized players in the ecology of the oral pathogen Porphyromonas gingivalis.</title>
        <authorList>
            <person name="Matrishin C.B."/>
            <person name="Haase E.M."/>
            <person name="Dewhirst F.E."/>
            <person name="Mark Welch J.L."/>
            <person name="Miranda-Sanchez F."/>
            <person name="Chen T."/>
            <person name="MacFarland D.C."/>
            <person name="Kauffman K.M."/>
        </authorList>
    </citation>
    <scope>NUCLEOTIDE SEQUENCE</scope>
</reference>
<name>A0AAT9J8G3_9CAUD</name>
<accession>A0AAT9J8G3</accession>
<proteinExistence type="predicted"/>
<reference evidence="4" key="2">
    <citation type="submission" date="2024-05" db="EMBL/GenBank/DDBJ databases">
        <authorList>
            <person name="Matrishin C.B."/>
            <person name="Kauffman K.M."/>
        </authorList>
    </citation>
    <scope>NUCLEOTIDE SEQUENCE</scope>
</reference>
<feature type="coiled-coil region" evidence="1">
    <location>
        <begin position="68"/>
        <end position="116"/>
    </location>
</feature>
<feature type="coiled-coil region" evidence="1">
    <location>
        <begin position="634"/>
        <end position="661"/>
    </location>
</feature>
<evidence type="ECO:0000256" key="2">
    <source>
        <dbReference type="SAM" id="MobiDB-lite"/>
    </source>
</evidence>
<sequence>MKKGKLSEDEIKFILSVDSTRAQQEVHKLTQANKELTKANEVRRKKMIELETLGRKGLPVYQKLQAAYKDTAAEIRRNTDRLEQYKNKIGYVNMSYAQLKREAARLKVQLDNTSRALSPHEWAELEKRLKAVRQRMSEVEVGARQVETGIGASLKQAVRYQLSLQSIVLGFVLAIRKAKDFISEGTRVAGVAQGIDDAFSKIADKDYLANLREQTRGLLDDTSLKKFTVQAKNLGIPIEHMGKLLSFAQQRAKDTGESVDYLAESIVKGLGRKSVLILDNLGLSSVRIREEFKKTGDFTLAVSKIIDEEMAQSGKSIDTAAEAATRKAAAWRNLQIQVGGYFVSMEERMSKLSNTVASKLSAVFSSLERNWKTVKTVAQLLITTLGAYYAVVLAAVAVEKLHNLTLKTKAALLKTIHVSALRYNLVLAKMTGNTARAAAAQRLLNTRIKGNPYAIGIAALVLVSQALYLYAQRLKKASDERLALARVEKNASERYAEQAGKIDALTRVIENNKLSIQTRREAIEKLKEIMPSYNASLSDEGVLYNHNAAAIQNYLQQLEKQIKMKAAQEELEDAYRKKRLIEKKRAENEAALKKAEEDYERRKQLIESQGQGLSGSGMRRLAVGMQTGGMVSDLAAARSALEKTTAEMQKQQAVIDALNNEISTSSAAMTSGAKQVAEATTSLIKEQEDLLEVAKQMPETTEAEITAKNKKIESIEKEIDRLKQLGRTKKETGGRGKKETVDTNELKRQLADGLISREQYERAVYDLTVSSIEHRLSASKLEASERKQLEGQLLDVRLKHQEKEQKEFEEFEKMKLSLLKSSYDTELKLYDESAEALRNALKEKRAAGKISEAELNASLAQIEKEAADHRLTLQRNYQYDLQELEIQTLGLKEKYIEESNARLLAAEKDRADKELATRKELETALMDYKHDAGIATIDDERRLRIAALNAAYEERMALLRREHQETEQLERAHQQALANIEAEYNVNKAAARKSVGIATLTEMIAIEMEGLKKMHQQGLLSEAEYQKARRNMIVSKATEVASMLVSMVSNTVNALKDAELASIAAKYDAEIQAAEGNQEKIAEIEERREREKLEIQKKYADVQFAIKVSEIITSTAAAIMQAYAQLGPIGGSVAAALLAVTGAAQVAVANQERQKVKNAQPGGKGGSSSSPTGLPIRVASGREEGGYIDVEREQDGKRFRALHEPRRRGYVDRPTVIVGEGPAGRSREWVASNDALQNPTVAPIIRLLDAAQLSGQIRTIDMSTVIRNRYVGHEAGGYIRPAGGAESQSVLTPLVGGGARDERTIRILEKFIDTLDRTGKEGLRASIVYSELERKRKTKERSEEAARKK</sequence>
<keyword evidence="1" id="KW-0175">Coiled coil</keyword>
<organism evidence="4">
    <name type="scientific">Porphyromonas phage phage017a_JCVISC001</name>
    <dbReference type="NCBI Taxonomy" id="3154107"/>
    <lineage>
        <taxon>Viruses</taxon>
        <taxon>Duplodnaviria</taxon>
        <taxon>Heunggongvirae</taxon>
        <taxon>Uroviricota</taxon>
        <taxon>Caudoviricetes</taxon>
        <taxon>Nixviridae</taxon>
        <taxon>Dewhirstvirus</taxon>
        <taxon>Dewhirstvirus pging00K</taxon>
    </lineage>
</organism>
<protein>
    <submittedName>
        <fullName evidence="4">Tail tape measure</fullName>
    </submittedName>
</protein>
<evidence type="ECO:0000313" key="4">
    <source>
        <dbReference type="EMBL" id="DBA55394.1"/>
    </source>
</evidence>
<keyword evidence="3" id="KW-0812">Transmembrane</keyword>
<evidence type="ECO:0000256" key="3">
    <source>
        <dbReference type="SAM" id="Phobius"/>
    </source>
</evidence>
<feature type="coiled-coil region" evidence="1">
    <location>
        <begin position="949"/>
        <end position="983"/>
    </location>
</feature>
<feature type="coiled-coil region" evidence="1">
    <location>
        <begin position="1074"/>
        <end position="1101"/>
    </location>
</feature>
<feature type="region of interest" description="Disordered" evidence="2">
    <location>
        <begin position="1153"/>
        <end position="1178"/>
    </location>
</feature>
<feature type="coiled-coil region" evidence="1">
    <location>
        <begin position="548"/>
        <end position="605"/>
    </location>
</feature>
<keyword evidence="3" id="KW-1133">Transmembrane helix</keyword>
<feature type="region of interest" description="Disordered" evidence="2">
    <location>
        <begin position="725"/>
        <end position="744"/>
    </location>
</feature>
<dbReference type="EMBL" id="BK068098">
    <property type="protein sequence ID" value="DBA55394.1"/>
    <property type="molecule type" value="Genomic_DNA"/>
</dbReference>